<dbReference type="STRING" id="582692.SAMN05720606_102191"/>
<accession>A0A1G5CS51</accession>
<dbReference type="EMBL" id="FMVM01000002">
    <property type="protein sequence ID" value="SCY05285.1"/>
    <property type="molecule type" value="Genomic_DNA"/>
</dbReference>
<organism evidence="1 2">
    <name type="scientific">Paenibacillus polysaccharolyticus</name>
    <dbReference type="NCBI Taxonomy" id="582692"/>
    <lineage>
        <taxon>Bacteria</taxon>
        <taxon>Bacillati</taxon>
        <taxon>Bacillota</taxon>
        <taxon>Bacilli</taxon>
        <taxon>Bacillales</taxon>
        <taxon>Paenibacillaceae</taxon>
        <taxon>Paenibacillus</taxon>
    </lineage>
</organism>
<name>A0A1G5CS51_9BACL</name>
<sequence length="48" mass="5932">MSRAFNPITLERYPRLDVSSSLITQRLNHWFKPINQNYYILNFKQFNR</sequence>
<dbReference type="Proteomes" id="UP000198538">
    <property type="component" value="Unassembled WGS sequence"/>
</dbReference>
<evidence type="ECO:0000313" key="1">
    <source>
        <dbReference type="EMBL" id="SCY05285.1"/>
    </source>
</evidence>
<evidence type="ECO:0000313" key="2">
    <source>
        <dbReference type="Proteomes" id="UP000198538"/>
    </source>
</evidence>
<gene>
    <name evidence="1" type="ORF">SAMN05720606_102191</name>
</gene>
<protein>
    <submittedName>
        <fullName evidence="1">Uncharacterized protein</fullName>
    </submittedName>
</protein>
<dbReference type="AlphaFoldDB" id="A0A1G5CS51"/>
<reference evidence="2" key="1">
    <citation type="submission" date="2016-10" db="EMBL/GenBank/DDBJ databases">
        <authorList>
            <person name="Varghese N."/>
            <person name="Submissions S."/>
        </authorList>
    </citation>
    <scope>NUCLEOTIDE SEQUENCE [LARGE SCALE GENOMIC DNA]</scope>
    <source>
        <strain evidence="2">BL9</strain>
    </source>
</reference>
<keyword evidence="2" id="KW-1185">Reference proteome</keyword>
<proteinExistence type="predicted"/>